<name>A0AAD7XI14_9APHY</name>
<dbReference type="SUPFAM" id="SSF51556">
    <property type="entry name" value="Metallo-dependent hydrolases"/>
    <property type="match status" value="1"/>
</dbReference>
<dbReference type="InterPro" id="IPR011059">
    <property type="entry name" value="Metal-dep_hydrolase_composite"/>
</dbReference>
<organism evidence="2 3">
    <name type="scientific">Trametes cubensis</name>
    <dbReference type="NCBI Taxonomy" id="1111947"/>
    <lineage>
        <taxon>Eukaryota</taxon>
        <taxon>Fungi</taxon>
        <taxon>Dikarya</taxon>
        <taxon>Basidiomycota</taxon>
        <taxon>Agaricomycotina</taxon>
        <taxon>Agaricomycetes</taxon>
        <taxon>Polyporales</taxon>
        <taxon>Polyporaceae</taxon>
        <taxon>Trametes</taxon>
    </lineage>
</organism>
<dbReference type="Proteomes" id="UP001215151">
    <property type="component" value="Unassembled WGS sequence"/>
</dbReference>
<dbReference type="SUPFAM" id="SSF51338">
    <property type="entry name" value="Composite domain of metallo-dependent hydrolases"/>
    <property type="match status" value="1"/>
</dbReference>
<evidence type="ECO:0000259" key="1">
    <source>
        <dbReference type="Pfam" id="PF01979"/>
    </source>
</evidence>
<sequence length="829" mass="88342">MAEGDSTVIDAQGAWLTPGIIDMHSHLSVESSPGLSGAQDGNSIKGPVVPWLRALDALNTHDEGFLHAISGGVTTSLILPGSLNAIGGQGYVMKMRPTKERSPTSMLLEPPYGLNGSDPDPNVPPRWLHMKHACGENPRNYGDTRMDTVWAVRNAYNTARAIKDAQDDYCAKATSGDWASIRNQKFPESLQWDAMVEILRGRVKVQTHCYEALDIDNFVRISNEFQFSVAAFHHAHEAYLVPDVLKRAYKNVPAVAMFSTFSRYKREAYRHSEFAPRLLAKEGIDVVMKSDHPAIVSRNLVHEAAVAHYYGLPEHIALASVISTPAKVLGLDHRIGFIAEGYDADVVLWDSHPLALGATPTQVFIDGIPQLPNAHVAPKPAEHQRAPSTPDFSHEAAVTLKYDGLPPLTPKRKEGVVVFTNVTKFWQADASQDDVVDVFGGHHPGDPGVVAVERGRVVCAGSHSVCASRLAPADAEVVDLQGGAVQPGLTSYGSSLGLAEIALESSTGDGRVNDPLEPNQSALLGLGGYLAKAADGLQFGTRDAWLAYRSGVTLSVTSPLHDGWLSGLSVAFTPGAPHRLAQGAVVRDVVALHCTLGHGDPGPSVSTKIAVLRRLLTERVEGELGGWFQQVANGSIPLVVDVGSADIIASLISLKKEVEQKAGSTMKLTIASASEAHLIADELADAGVGVIVTPPRSYPYTWDEHRILPGPPLSSDSLIGHLLKHNVTVGLGPHGIAAPSHPDAAHMAVWSTRNLRFDAGEAMLDAGSGVLSKSKALALASVNVERLLGLEFDPEDRDLVATIGGDLLDFGGKVAAVISPRQGVVDIFV</sequence>
<gene>
    <name evidence="2" type="ORF">ONZ51_g1109</name>
</gene>
<dbReference type="EMBL" id="JAPEVG010000014">
    <property type="protein sequence ID" value="KAJ8496472.1"/>
    <property type="molecule type" value="Genomic_DNA"/>
</dbReference>
<dbReference type="PANTHER" id="PTHR43135:SF3">
    <property type="entry name" value="ALPHA-D-RIBOSE 1-METHYLPHOSPHONATE 5-TRIPHOSPHATE DIPHOSPHATASE"/>
    <property type="match status" value="1"/>
</dbReference>
<dbReference type="InterPro" id="IPR051781">
    <property type="entry name" value="Metallo-dep_Hydrolase"/>
</dbReference>
<dbReference type="Gene3D" id="3.20.20.140">
    <property type="entry name" value="Metal-dependent hydrolases"/>
    <property type="match status" value="2"/>
</dbReference>
<dbReference type="PANTHER" id="PTHR43135">
    <property type="entry name" value="ALPHA-D-RIBOSE 1-METHYLPHOSPHONATE 5-TRIPHOSPHATE DIPHOSPHATASE"/>
    <property type="match status" value="1"/>
</dbReference>
<dbReference type="AlphaFoldDB" id="A0AAD7XI14"/>
<dbReference type="GO" id="GO:0016810">
    <property type="term" value="F:hydrolase activity, acting on carbon-nitrogen (but not peptide) bonds"/>
    <property type="evidence" value="ECO:0007669"/>
    <property type="project" value="InterPro"/>
</dbReference>
<dbReference type="InterPro" id="IPR006680">
    <property type="entry name" value="Amidohydro-rel"/>
</dbReference>
<evidence type="ECO:0000313" key="2">
    <source>
        <dbReference type="EMBL" id="KAJ8496472.1"/>
    </source>
</evidence>
<comment type="caution">
    <text evidence="2">The sequence shown here is derived from an EMBL/GenBank/DDBJ whole genome shotgun (WGS) entry which is preliminary data.</text>
</comment>
<dbReference type="Pfam" id="PF01979">
    <property type="entry name" value="Amidohydro_1"/>
    <property type="match status" value="1"/>
</dbReference>
<protein>
    <recommendedName>
        <fullName evidence="1">Amidohydrolase-related domain-containing protein</fullName>
    </recommendedName>
</protein>
<feature type="domain" description="Amidohydrolase-related" evidence="1">
    <location>
        <begin position="262"/>
        <end position="366"/>
    </location>
</feature>
<accession>A0AAD7XI14</accession>
<keyword evidence="3" id="KW-1185">Reference proteome</keyword>
<proteinExistence type="predicted"/>
<reference evidence="2" key="1">
    <citation type="submission" date="2022-11" db="EMBL/GenBank/DDBJ databases">
        <title>Genome Sequence of Cubamyces cubensis.</title>
        <authorList>
            <person name="Buettner E."/>
        </authorList>
    </citation>
    <scope>NUCLEOTIDE SEQUENCE</scope>
    <source>
        <strain evidence="2">MPL-01</strain>
    </source>
</reference>
<evidence type="ECO:0000313" key="3">
    <source>
        <dbReference type="Proteomes" id="UP001215151"/>
    </source>
</evidence>
<dbReference type="InterPro" id="IPR032466">
    <property type="entry name" value="Metal_Hydrolase"/>
</dbReference>